<feature type="domain" description="DAAF9 N-terminal" evidence="1">
    <location>
        <begin position="4"/>
        <end position="199"/>
    </location>
</feature>
<evidence type="ECO:0000313" key="5">
    <source>
        <dbReference type="Proteomes" id="UP001165289"/>
    </source>
</evidence>
<keyword evidence="5" id="KW-1185">Reference proteome</keyword>
<dbReference type="Pfam" id="PF25204">
    <property type="entry name" value="DAAF9_2"/>
    <property type="match status" value="1"/>
</dbReference>
<dbReference type="InterPro" id="IPR056498">
    <property type="entry name" value="DAAF9_N"/>
</dbReference>
<dbReference type="InterPro" id="IPR058844">
    <property type="entry name" value="PB_DAAF9"/>
</dbReference>
<dbReference type="EMBL" id="JAKMXF010000044">
    <property type="protein sequence ID" value="KAI6660040.1"/>
    <property type="molecule type" value="Genomic_DNA"/>
</dbReference>
<dbReference type="InterPro" id="IPR040342">
    <property type="entry name" value="DNAAF9"/>
</dbReference>
<evidence type="ECO:0000313" key="4">
    <source>
        <dbReference type="EMBL" id="KAI6660040.1"/>
    </source>
</evidence>
<comment type="caution">
    <text evidence="4">The sequence shown here is derived from an EMBL/GenBank/DDBJ whole genome shotgun (WGS) entry which is preliminary data.</text>
</comment>
<dbReference type="Proteomes" id="UP001165289">
    <property type="component" value="Unassembled WGS sequence"/>
</dbReference>
<proteinExistence type="predicted"/>
<dbReference type="Pfam" id="PF25203">
    <property type="entry name" value="PB_DAAF9"/>
    <property type="match status" value="1"/>
</dbReference>
<feature type="domain" description="DAAF9" evidence="3">
    <location>
        <begin position="684"/>
        <end position="876"/>
    </location>
</feature>
<name>A0AAV7KH76_9METZ</name>
<organism evidence="4 5">
    <name type="scientific">Oopsacas minuta</name>
    <dbReference type="NCBI Taxonomy" id="111878"/>
    <lineage>
        <taxon>Eukaryota</taxon>
        <taxon>Metazoa</taxon>
        <taxon>Porifera</taxon>
        <taxon>Hexactinellida</taxon>
        <taxon>Hexasterophora</taxon>
        <taxon>Lyssacinosida</taxon>
        <taxon>Leucopsacidae</taxon>
        <taxon>Oopsacas</taxon>
    </lineage>
</organism>
<accession>A0AAV7KH76</accession>
<feature type="domain" description="DAAF9 pita-bread-like" evidence="2">
    <location>
        <begin position="203"/>
        <end position="461"/>
    </location>
</feature>
<evidence type="ECO:0000259" key="3">
    <source>
        <dbReference type="Pfam" id="PF25204"/>
    </source>
</evidence>
<evidence type="ECO:0000259" key="1">
    <source>
        <dbReference type="Pfam" id="PF23281"/>
    </source>
</evidence>
<reference evidence="4 5" key="1">
    <citation type="journal article" date="2023" name="BMC Biol.">
        <title>The compact genome of the sponge Oopsacas minuta (Hexactinellida) is lacking key metazoan core genes.</title>
        <authorList>
            <person name="Santini S."/>
            <person name="Schenkelaars Q."/>
            <person name="Jourda C."/>
            <person name="Duchesne M."/>
            <person name="Belahbib H."/>
            <person name="Rocher C."/>
            <person name="Selva M."/>
            <person name="Riesgo A."/>
            <person name="Vervoort M."/>
            <person name="Leys S.P."/>
            <person name="Kodjabachian L."/>
            <person name="Le Bivic A."/>
            <person name="Borchiellini C."/>
            <person name="Claverie J.M."/>
            <person name="Renard E."/>
        </authorList>
    </citation>
    <scope>NUCLEOTIDE SEQUENCE [LARGE SCALE GENOMIC DNA]</scope>
    <source>
        <strain evidence="4">SPO-2</strain>
    </source>
</reference>
<dbReference type="AlphaFoldDB" id="A0AAV7KH76"/>
<dbReference type="PANTHER" id="PTHR33664">
    <property type="entry name" value="RCG26366"/>
    <property type="match status" value="1"/>
</dbReference>
<dbReference type="PANTHER" id="PTHR33664:SF1">
    <property type="entry name" value="DYNEIN AXONEMAL ASSEMBLY FACTOR 9"/>
    <property type="match status" value="1"/>
</dbReference>
<sequence length="1070" mass="120942">MCSLSHSNSLTRVRSVQQILNKLELDAILCIPGVDSSYNDGCWRLYSYLLYDLSGDELNQLELGPSPEEEDTFLLITPNQIYISCHPDCYNKILTRLGRWHANISISCDLSYKDREDTDHFEVFKISSFIQMTEGVNRIGVPFGRGSRLTSKEKQEFSPMSVEQWPLIQAYALEEMGGLGFFTMSHKLYDVTEALQLLYSEVDPLSVAYLQKRGARLFYKQWEDMIDSVSRLDPDDVINLSEQTLLSGMRTYLQHAKLSQKIDGRAKGYAYVLVGQNSHKLKYKPCPVASKLATVDTPEGVSQHCVVELSDPLLPLAAARTFFFSQNHSPCDTNSVQNPRCTNTDHDYLLLLYRDLVNEIRSTFQCMSSVVSIKELKESVSTKIRTAVNKGREGREIGIEVHVSSYNIRKIELLDSAISHKNVYYLRATLTDIHSPTNSSKKLGAIVFGETFVTSQLRIKYSATDEKSERICLILSDTIPVLVTWADRQSQLLGGDSIKACLQSTDRTQLGNLISLGLTVVNLSTSFIQGLALPVKLHVLSGGIILQSSIWKFLWLPWILIEHIMLVEVGKEEKQLRIFPKSEYLSHLPLFLHTDYLTILYSPSGMEHSRLRREIVGLLKSLRGELFSCQELDYDTNTVTSGYVIQDFSQHLEISSLYDGYISFQTLSSLSPADHTDENSIALHIVGGLPGSNADSLVSFIINNTSEDIEWIIISHPIEYQLNKQVFQASLQNVVEECLNDKSNTNIIVMTPCFSTPSQVVEAILSHPSSIVRDSVRISAVTLCIGLKSSFTQTGTLHPLVMQSIRPGVVSNVILTGCSISQDIDTSHLNQLLYLCRNVATGAGVIQTTHISKLSTEDLNCIISNQLFQKLASVRSWYNPCLYNSTIPYNMNIEYKCIKCNYYLSQESLTLALKQLPDNIQFVRGVVNLGTDTAIYHHLEMSHYNIQYYPASIEQYSTSTILLYGNELDSTDLLHVIQSSLPADKQKVTVKMEDNLNEEELNEIEVMCKDTPLPEGVFFNGHHYVGFDGDKWQLHPYRQDIVNRFLIELNEKIEFHNLEIDRFYEDIFSN</sequence>
<dbReference type="InterPro" id="IPR057478">
    <property type="entry name" value="DAAF9_2"/>
</dbReference>
<evidence type="ECO:0000259" key="2">
    <source>
        <dbReference type="Pfam" id="PF25203"/>
    </source>
</evidence>
<dbReference type="Pfam" id="PF23281">
    <property type="entry name" value="DAAF9_N"/>
    <property type="match status" value="1"/>
</dbReference>
<gene>
    <name evidence="4" type="ORF">LOD99_14381</name>
</gene>
<protein>
    <submittedName>
        <fullName evidence="4">Uncharacterized protein</fullName>
    </submittedName>
</protein>